<evidence type="ECO:0000313" key="3">
    <source>
        <dbReference type="Proteomes" id="UP000193986"/>
    </source>
</evidence>
<accession>A0A1Y2AV71</accession>
<dbReference type="Proteomes" id="UP000193986">
    <property type="component" value="Unassembled WGS sequence"/>
</dbReference>
<protein>
    <submittedName>
        <fullName evidence="2">Uncharacterized protein</fullName>
    </submittedName>
</protein>
<dbReference type="InParanoid" id="A0A1Y2AV71"/>
<organism evidence="2 3">
    <name type="scientific">Naematelia encephala</name>
    <dbReference type="NCBI Taxonomy" id="71784"/>
    <lineage>
        <taxon>Eukaryota</taxon>
        <taxon>Fungi</taxon>
        <taxon>Dikarya</taxon>
        <taxon>Basidiomycota</taxon>
        <taxon>Agaricomycotina</taxon>
        <taxon>Tremellomycetes</taxon>
        <taxon>Tremellales</taxon>
        <taxon>Naemateliaceae</taxon>
        <taxon>Naematelia</taxon>
    </lineage>
</organism>
<dbReference type="AlphaFoldDB" id="A0A1Y2AV71"/>
<comment type="caution">
    <text evidence="2">The sequence shown here is derived from an EMBL/GenBank/DDBJ whole genome shotgun (WGS) entry which is preliminary data.</text>
</comment>
<keyword evidence="3" id="KW-1185">Reference proteome</keyword>
<name>A0A1Y2AV71_9TREE</name>
<evidence type="ECO:0000313" key="2">
    <source>
        <dbReference type="EMBL" id="ORY26503.1"/>
    </source>
</evidence>
<dbReference type="OrthoDB" id="2565339at2759"/>
<sequence>MLPSQVNLCGGRSAWTAPNLDYSFKHSFTWPPSGSVGEAAASVAENAAAGAAAATSGFASSGGSGHIPPRGTMHYNYQGGFRGPWMRPRGFGMRRFIWFGLGVWAAGAYYRHKERKEERLRYLTESRLPEQEQVIRGGPGGSQWQYERPTAFRRPAEFDSSSPRFEPTSTSTSSPAPPAEISTILSSLPKQQQQQQQQQQYDAESGRNGWGWGSHHRRRKEERLRRREAEITESQIQAGVTSVSNVQQQQQEDGETAEMMRMKEAVAALWAERKRVTDAVQERANEKAKEYAREKLDTLSAALETLRESLKADTSSKGSSDRKLV</sequence>
<proteinExistence type="predicted"/>
<reference evidence="2 3" key="1">
    <citation type="submission" date="2016-07" db="EMBL/GenBank/DDBJ databases">
        <title>Pervasive Adenine N6-methylation of Active Genes in Fungi.</title>
        <authorList>
            <consortium name="DOE Joint Genome Institute"/>
            <person name="Mondo S.J."/>
            <person name="Dannebaum R.O."/>
            <person name="Kuo R.C."/>
            <person name="Labutti K."/>
            <person name="Haridas S."/>
            <person name="Kuo A."/>
            <person name="Salamov A."/>
            <person name="Ahrendt S.R."/>
            <person name="Lipzen A."/>
            <person name="Sullivan W."/>
            <person name="Andreopoulos W.B."/>
            <person name="Clum A."/>
            <person name="Lindquist E."/>
            <person name="Daum C."/>
            <person name="Ramamoorthy G.K."/>
            <person name="Gryganskyi A."/>
            <person name="Culley D."/>
            <person name="Magnuson J.K."/>
            <person name="James T.Y."/>
            <person name="O'Malley M.A."/>
            <person name="Stajich J.E."/>
            <person name="Spatafora J.W."/>
            <person name="Visel A."/>
            <person name="Grigoriev I.V."/>
        </authorList>
    </citation>
    <scope>NUCLEOTIDE SEQUENCE [LARGE SCALE GENOMIC DNA]</scope>
    <source>
        <strain evidence="2 3">68-887.2</strain>
    </source>
</reference>
<evidence type="ECO:0000256" key="1">
    <source>
        <dbReference type="SAM" id="MobiDB-lite"/>
    </source>
</evidence>
<feature type="compositionally biased region" description="Low complexity" evidence="1">
    <location>
        <begin position="160"/>
        <end position="184"/>
    </location>
</feature>
<feature type="compositionally biased region" description="Low complexity" evidence="1">
    <location>
        <begin position="191"/>
        <end position="200"/>
    </location>
</feature>
<gene>
    <name evidence="2" type="ORF">BCR39DRAFT_560540</name>
</gene>
<dbReference type="EMBL" id="MCFC01000047">
    <property type="protein sequence ID" value="ORY26503.1"/>
    <property type="molecule type" value="Genomic_DNA"/>
</dbReference>
<feature type="region of interest" description="Disordered" evidence="1">
    <location>
        <begin position="155"/>
        <end position="225"/>
    </location>
</feature>